<dbReference type="GO" id="GO:0008713">
    <property type="term" value="F:ADP-heptose-lipopolysaccharide heptosyltransferase activity"/>
    <property type="evidence" value="ECO:0007669"/>
    <property type="project" value="TreeGrafter"/>
</dbReference>
<protein>
    <submittedName>
        <fullName evidence="3">Glycosyltransferase family 9 protein</fullName>
    </submittedName>
</protein>
<gene>
    <name evidence="3" type="ORF">JD276_11820</name>
</gene>
<evidence type="ECO:0000256" key="1">
    <source>
        <dbReference type="ARBA" id="ARBA00022676"/>
    </source>
</evidence>
<keyword evidence="4" id="KW-1185">Reference proteome</keyword>
<dbReference type="InterPro" id="IPR002201">
    <property type="entry name" value="Glyco_trans_9"/>
</dbReference>
<dbReference type="RefSeq" id="WP_200115856.1">
    <property type="nucleotide sequence ID" value="NZ_JAEHOH010000015.1"/>
</dbReference>
<proteinExistence type="predicted"/>
<comment type="caution">
    <text evidence="3">The sequence shown here is derived from an EMBL/GenBank/DDBJ whole genome shotgun (WGS) entry which is preliminary data.</text>
</comment>
<evidence type="ECO:0000313" key="4">
    <source>
        <dbReference type="Proteomes" id="UP000608530"/>
    </source>
</evidence>
<dbReference type="SUPFAM" id="SSF53756">
    <property type="entry name" value="UDP-Glycosyltransferase/glycogen phosphorylase"/>
    <property type="match status" value="1"/>
</dbReference>
<dbReference type="PANTHER" id="PTHR30160:SF1">
    <property type="entry name" value="LIPOPOLYSACCHARIDE 1,2-N-ACETYLGLUCOSAMINETRANSFERASE-RELATED"/>
    <property type="match status" value="1"/>
</dbReference>
<sequence>MSHRDPDAPRLLALRALKLGDLLVAVPAIRAIRRARPDHRLILAMPEWLRPIIDLIGGVDEHHAAPGLDEPLPIAPGRIDTAVNLHGNGPESRAVIDALEARAVVAHGDRVPWLDGILERRRWVRLVEAFGMPGDPDEVRIERPSVPPLVGGGAAVVHVGAFYGSRQWPAERFGVVAESLASEGRRVVFTGSGAERARALDVARLAGLPEDAVLAGRMSLGEFAAQIADAELVVSADTGAAHLASAYGTPSVVLFGPAPPEEWGPPPGPHIVLTDASQRRGETFSEEPDPALLAVTARDVLAAVRDLPRRRAPAIPQAIRRSTA</sequence>
<dbReference type="Proteomes" id="UP000608530">
    <property type="component" value="Unassembled WGS sequence"/>
</dbReference>
<evidence type="ECO:0000256" key="2">
    <source>
        <dbReference type="ARBA" id="ARBA00022679"/>
    </source>
</evidence>
<evidence type="ECO:0000313" key="3">
    <source>
        <dbReference type="EMBL" id="MBK0419722.1"/>
    </source>
</evidence>
<dbReference type="EMBL" id="JAEHOH010000015">
    <property type="protein sequence ID" value="MBK0419722.1"/>
    <property type="molecule type" value="Genomic_DNA"/>
</dbReference>
<dbReference type="PANTHER" id="PTHR30160">
    <property type="entry name" value="TETRAACYLDISACCHARIDE 4'-KINASE-RELATED"/>
    <property type="match status" value="1"/>
</dbReference>
<dbReference type="Gene3D" id="3.40.50.2000">
    <property type="entry name" value="Glycogen Phosphorylase B"/>
    <property type="match status" value="2"/>
</dbReference>
<reference evidence="3" key="1">
    <citation type="submission" date="2020-12" db="EMBL/GenBank/DDBJ databases">
        <title>Leucobacter sp. CAS1, isolated from Chromium sludge.</title>
        <authorList>
            <person name="Xu Z."/>
        </authorList>
    </citation>
    <scope>NUCLEOTIDE SEQUENCE</scope>
    <source>
        <strain evidence="3">CSA1</strain>
    </source>
</reference>
<name>A0A934QAV7_9MICO</name>
<accession>A0A934QAV7</accession>
<organism evidence="3 4">
    <name type="scientific">Leucobacter chromiisoli</name>
    <dbReference type="NCBI Taxonomy" id="2796471"/>
    <lineage>
        <taxon>Bacteria</taxon>
        <taxon>Bacillati</taxon>
        <taxon>Actinomycetota</taxon>
        <taxon>Actinomycetes</taxon>
        <taxon>Micrococcales</taxon>
        <taxon>Microbacteriaceae</taxon>
        <taxon>Leucobacter</taxon>
    </lineage>
</organism>
<dbReference type="AlphaFoldDB" id="A0A934QAV7"/>
<dbReference type="GO" id="GO:0009244">
    <property type="term" value="P:lipopolysaccharide core region biosynthetic process"/>
    <property type="evidence" value="ECO:0007669"/>
    <property type="project" value="TreeGrafter"/>
</dbReference>
<dbReference type="Pfam" id="PF01075">
    <property type="entry name" value="Glyco_transf_9"/>
    <property type="match status" value="1"/>
</dbReference>
<dbReference type="CDD" id="cd03789">
    <property type="entry name" value="GT9_LPS_heptosyltransferase"/>
    <property type="match status" value="1"/>
</dbReference>
<dbReference type="GO" id="GO:0005829">
    <property type="term" value="C:cytosol"/>
    <property type="evidence" value="ECO:0007669"/>
    <property type="project" value="TreeGrafter"/>
</dbReference>
<dbReference type="InterPro" id="IPR051199">
    <property type="entry name" value="LPS_LOS_Heptosyltrfase"/>
</dbReference>
<keyword evidence="2" id="KW-0808">Transferase</keyword>
<keyword evidence="1" id="KW-0328">Glycosyltransferase</keyword>